<keyword evidence="4" id="KW-0106">Calcium</keyword>
<dbReference type="PANTHER" id="PTHR13866:SF14">
    <property type="entry name" value="BM-40"/>
    <property type="match status" value="1"/>
</dbReference>
<evidence type="ECO:0000256" key="2">
    <source>
        <dbReference type="ARBA" id="ARBA00022525"/>
    </source>
</evidence>
<dbReference type="SUPFAM" id="SSF47473">
    <property type="entry name" value="EF-hand"/>
    <property type="match status" value="1"/>
</dbReference>
<evidence type="ECO:0000256" key="5">
    <source>
        <dbReference type="ARBA" id="ARBA00023157"/>
    </source>
</evidence>
<sequence length="280" mass="31931">MRLLVLLALLLLLNVTLAGKTKRKERIRTKRIDRGENIPIAVEGGTDNNKEVQPGGNSQVSSNPCNDKQCNRGETCVLDEGVPKCICRGPCPDEDNPVYQVCSTKNNTYRSECDLDRDHCLCKREQPDCSVPGARRVHLDYFGPCIRVTECPAEEFQDFPVRMRDWLFVVMQELAKRQELDVYQDMLQSAQHDEVHTDAVIWKFCDLDVHPTDRSVTRRELLYVIASLKAMEHCLIPFLSICDKNEDGNIDLVEWGTCLGIDHESISNKCRDIHAKSKKQ</sequence>
<dbReference type="Gene3D" id="3.30.60.30">
    <property type="match status" value="1"/>
</dbReference>
<dbReference type="Pfam" id="PF10591">
    <property type="entry name" value="SPARC_Ca_bdg"/>
    <property type="match status" value="1"/>
</dbReference>
<reference evidence="10" key="2">
    <citation type="journal article" date="2021" name="Genome Biol. Evol.">
        <title>Developing a high-quality reference genome for a parasitic bivalve with doubly uniparental inheritance (Bivalvia: Unionida).</title>
        <authorList>
            <person name="Smith C.H."/>
        </authorList>
    </citation>
    <scope>NUCLEOTIDE SEQUENCE</scope>
    <source>
        <strain evidence="10">CHS0354</strain>
        <tissue evidence="10">Mantle</tissue>
    </source>
</reference>
<dbReference type="InterPro" id="IPR019577">
    <property type="entry name" value="SPARC/Testican_Ca-bd-dom"/>
</dbReference>
<evidence type="ECO:0000313" key="10">
    <source>
        <dbReference type="EMBL" id="KAK3600869.1"/>
    </source>
</evidence>
<dbReference type="GO" id="GO:0005509">
    <property type="term" value="F:calcium ion binding"/>
    <property type="evidence" value="ECO:0007669"/>
    <property type="project" value="InterPro"/>
</dbReference>
<dbReference type="InterPro" id="IPR036058">
    <property type="entry name" value="Kazal_dom_sf"/>
</dbReference>
<comment type="caution">
    <text evidence="10">The sequence shown here is derived from an EMBL/GenBank/DDBJ whole genome shotgun (WGS) entry which is preliminary data.</text>
</comment>
<dbReference type="PROSITE" id="PS00018">
    <property type="entry name" value="EF_HAND_1"/>
    <property type="match status" value="1"/>
</dbReference>
<evidence type="ECO:0000256" key="3">
    <source>
        <dbReference type="ARBA" id="ARBA00022729"/>
    </source>
</evidence>
<feature type="signal peptide" evidence="8">
    <location>
        <begin position="1"/>
        <end position="18"/>
    </location>
</feature>
<dbReference type="GO" id="GO:0050840">
    <property type="term" value="F:extracellular matrix binding"/>
    <property type="evidence" value="ECO:0007669"/>
    <property type="project" value="TreeGrafter"/>
</dbReference>
<dbReference type="PROSITE" id="PS51465">
    <property type="entry name" value="KAZAL_2"/>
    <property type="match status" value="1"/>
</dbReference>
<organism evidence="10 11">
    <name type="scientific">Potamilus streckersoni</name>
    <dbReference type="NCBI Taxonomy" id="2493646"/>
    <lineage>
        <taxon>Eukaryota</taxon>
        <taxon>Metazoa</taxon>
        <taxon>Spiralia</taxon>
        <taxon>Lophotrochozoa</taxon>
        <taxon>Mollusca</taxon>
        <taxon>Bivalvia</taxon>
        <taxon>Autobranchia</taxon>
        <taxon>Heteroconchia</taxon>
        <taxon>Palaeoheterodonta</taxon>
        <taxon>Unionida</taxon>
        <taxon>Unionoidea</taxon>
        <taxon>Unionidae</taxon>
        <taxon>Ambleminae</taxon>
        <taxon>Lampsilini</taxon>
        <taxon>Potamilus</taxon>
    </lineage>
</organism>
<dbReference type="PANTHER" id="PTHR13866">
    <property type="entry name" value="SPARC OSTEONECTIN"/>
    <property type="match status" value="1"/>
</dbReference>
<keyword evidence="2" id="KW-0964">Secreted</keyword>
<keyword evidence="5" id="KW-1015">Disulfide bond</keyword>
<evidence type="ECO:0000256" key="8">
    <source>
        <dbReference type="SAM" id="SignalP"/>
    </source>
</evidence>
<dbReference type="SUPFAM" id="SSF100895">
    <property type="entry name" value="Kazal-type serine protease inhibitors"/>
    <property type="match status" value="1"/>
</dbReference>
<dbReference type="AlphaFoldDB" id="A0AAE0W4K8"/>
<evidence type="ECO:0000259" key="9">
    <source>
        <dbReference type="PROSITE" id="PS51465"/>
    </source>
</evidence>
<dbReference type="InterPro" id="IPR002350">
    <property type="entry name" value="Kazal_dom"/>
</dbReference>
<feature type="compositionally biased region" description="Polar residues" evidence="7">
    <location>
        <begin position="55"/>
        <end position="64"/>
    </location>
</feature>
<evidence type="ECO:0000256" key="1">
    <source>
        <dbReference type="ARBA" id="ARBA00004613"/>
    </source>
</evidence>
<dbReference type="Gene3D" id="1.10.238.10">
    <property type="entry name" value="EF-hand"/>
    <property type="match status" value="1"/>
</dbReference>
<feature type="chain" id="PRO_5041995861" description="Kazal-like domain-containing protein" evidence="8">
    <location>
        <begin position="19"/>
        <end position="280"/>
    </location>
</feature>
<evidence type="ECO:0000313" key="11">
    <source>
        <dbReference type="Proteomes" id="UP001195483"/>
    </source>
</evidence>
<evidence type="ECO:0000256" key="4">
    <source>
        <dbReference type="ARBA" id="ARBA00022837"/>
    </source>
</evidence>
<proteinExistence type="predicted"/>
<dbReference type="EMBL" id="JAEAOA010001191">
    <property type="protein sequence ID" value="KAK3600869.1"/>
    <property type="molecule type" value="Genomic_DNA"/>
</dbReference>
<keyword evidence="3 8" id="KW-0732">Signal</keyword>
<dbReference type="InterPro" id="IPR011992">
    <property type="entry name" value="EF-hand-dom_pair"/>
</dbReference>
<keyword evidence="6" id="KW-0325">Glycoprotein</keyword>
<gene>
    <name evidence="10" type="ORF">CHS0354_019217</name>
</gene>
<feature type="domain" description="Kazal-like" evidence="9">
    <location>
        <begin position="86"/>
        <end position="147"/>
    </location>
</feature>
<reference evidence="10" key="3">
    <citation type="submission" date="2023-05" db="EMBL/GenBank/DDBJ databases">
        <authorList>
            <person name="Smith C.H."/>
        </authorList>
    </citation>
    <scope>NUCLEOTIDE SEQUENCE</scope>
    <source>
        <strain evidence="10">CHS0354</strain>
        <tissue evidence="10">Mantle</tissue>
    </source>
</reference>
<reference evidence="10" key="1">
    <citation type="journal article" date="2021" name="Genome Biol. Evol.">
        <title>A High-Quality Reference Genome for a Parasitic Bivalve with Doubly Uniparental Inheritance (Bivalvia: Unionida).</title>
        <authorList>
            <person name="Smith C.H."/>
        </authorList>
    </citation>
    <scope>NUCLEOTIDE SEQUENCE</scope>
    <source>
        <strain evidence="10">CHS0354</strain>
    </source>
</reference>
<dbReference type="GO" id="GO:0005615">
    <property type="term" value="C:extracellular space"/>
    <property type="evidence" value="ECO:0007669"/>
    <property type="project" value="TreeGrafter"/>
</dbReference>
<dbReference type="InterPro" id="IPR018247">
    <property type="entry name" value="EF_Hand_1_Ca_BS"/>
</dbReference>
<accession>A0AAE0W4K8</accession>
<dbReference type="Proteomes" id="UP001195483">
    <property type="component" value="Unassembled WGS sequence"/>
</dbReference>
<keyword evidence="11" id="KW-1185">Reference proteome</keyword>
<dbReference type="GO" id="GO:0005518">
    <property type="term" value="F:collagen binding"/>
    <property type="evidence" value="ECO:0007669"/>
    <property type="project" value="TreeGrafter"/>
</dbReference>
<evidence type="ECO:0000256" key="6">
    <source>
        <dbReference type="ARBA" id="ARBA00023180"/>
    </source>
</evidence>
<evidence type="ECO:0000256" key="7">
    <source>
        <dbReference type="SAM" id="MobiDB-lite"/>
    </source>
</evidence>
<comment type="subcellular location">
    <subcellularLocation>
        <location evidence="1">Secreted</location>
    </subcellularLocation>
</comment>
<name>A0AAE0W4K8_9BIVA</name>
<protein>
    <recommendedName>
        <fullName evidence="9">Kazal-like domain-containing protein</fullName>
    </recommendedName>
</protein>
<feature type="region of interest" description="Disordered" evidence="7">
    <location>
        <begin position="38"/>
        <end position="64"/>
    </location>
</feature>